<evidence type="ECO:0000313" key="3">
    <source>
        <dbReference type="EnsemblPlants" id="KEH32443"/>
    </source>
</evidence>
<evidence type="ECO:0000256" key="1">
    <source>
        <dbReference type="SAM" id="MobiDB-lite"/>
    </source>
</evidence>
<feature type="region of interest" description="Disordered" evidence="1">
    <location>
        <begin position="168"/>
        <end position="189"/>
    </location>
</feature>
<protein>
    <submittedName>
        <fullName evidence="2">Rad7, putative</fullName>
    </submittedName>
</protein>
<dbReference type="HOGENOM" id="CLU_824802_0_0_1"/>
<accession>A0A072UTQ6</accession>
<feature type="region of interest" description="Disordered" evidence="1">
    <location>
        <begin position="42"/>
        <end position="97"/>
    </location>
</feature>
<dbReference type="AlphaFoldDB" id="A0A072UTQ6"/>
<evidence type="ECO:0000313" key="4">
    <source>
        <dbReference type="Proteomes" id="UP000002051"/>
    </source>
</evidence>
<dbReference type="Proteomes" id="UP000002051">
    <property type="component" value="Chromosome 4"/>
</dbReference>
<evidence type="ECO:0000313" key="2">
    <source>
        <dbReference type="EMBL" id="KEH32443.1"/>
    </source>
</evidence>
<dbReference type="STRING" id="3880.A0A072UTQ6"/>
<organism evidence="2 4">
    <name type="scientific">Medicago truncatula</name>
    <name type="common">Barrel medic</name>
    <name type="synonym">Medicago tribuloides</name>
    <dbReference type="NCBI Taxonomy" id="3880"/>
    <lineage>
        <taxon>Eukaryota</taxon>
        <taxon>Viridiplantae</taxon>
        <taxon>Streptophyta</taxon>
        <taxon>Embryophyta</taxon>
        <taxon>Tracheophyta</taxon>
        <taxon>Spermatophyta</taxon>
        <taxon>Magnoliopsida</taxon>
        <taxon>eudicotyledons</taxon>
        <taxon>Gunneridae</taxon>
        <taxon>Pentapetalae</taxon>
        <taxon>rosids</taxon>
        <taxon>fabids</taxon>
        <taxon>Fabales</taxon>
        <taxon>Fabaceae</taxon>
        <taxon>Papilionoideae</taxon>
        <taxon>50 kb inversion clade</taxon>
        <taxon>NPAAA clade</taxon>
        <taxon>Hologalegina</taxon>
        <taxon>IRL clade</taxon>
        <taxon>Trifolieae</taxon>
        <taxon>Medicago</taxon>
    </lineage>
</organism>
<dbReference type="EnsemblPlants" id="KEH32443">
    <property type="protein sequence ID" value="KEH32443"/>
    <property type="gene ID" value="MTR_4g125430"/>
</dbReference>
<reference evidence="2 4" key="1">
    <citation type="journal article" date="2011" name="Nature">
        <title>The Medicago genome provides insight into the evolution of rhizobial symbioses.</title>
        <authorList>
            <person name="Young N.D."/>
            <person name="Debelle F."/>
            <person name="Oldroyd G.E."/>
            <person name="Geurts R."/>
            <person name="Cannon S.B."/>
            <person name="Udvardi M.K."/>
            <person name="Benedito V.A."/>
            <person name="Mayer K.F."/>
            <person name="Gouzy J."/>
            <person name="Schoof H."/>
            <person name="Van de Peer Y."/>
            <person name="Proost S."/>
            <person name="Cook D.R."/>
            <person name="Meyers B.C."/>
            <person name="Spannagl M."/>
            <person name="Cheung F."/>
            <person name="De Mita S."/>
            <person name="Krishnakumar V."/>
            <person name="Gundlach H."/>
            <person name="Zhou S."/>
            <person name="Mudge J."/>
            <person name="Bharti A.K."/>
            <person name="Murray J.D."/>
            <person name="Naoumkina M.A."/>
            <person name="Rosen B."/>
            <person name="Silverstein K.A."/>
            <person name="Tang H."/>
            <person name="Rombauts S."/>
            <person name="Zhao P.X."/>
            <person name="Zhou P."/>
            <person name="Barbe V."/>
            <person name="Bardou P."/>
            <person name="Bechner M."/>
            <person name="Bellec A."/>
            <person name="Berger A."/>
            <person name="Berges H."/>
            <person name="Bidwell S."/>
            <person name="Bisseling T."/>
            <person name="Choisne N."/>
            <person name="Couloux A."/>
            <person name="Denny R."/>
            <person name="Deshpande S."/>
            <person name="Dai X."/>
            <person name="Doyle J.J."/>
            <person name="Dudez A.M."/>
            <person name="Farmer A.D."/>
            <person name="Fouteau S."/>
            <person name="Franken C."/>
            <person name="Gibelin C."/>
            <person name="Gish J."/>
            <person name="Goldstein S."/>
            <person name="Gonzalez A.J."/>
            <person name="Green P.J."/>
            <person name="Hallab A."/>
            <person name="Hartog M."/>
            <person name="Hua A."/>
            <person name="Humphray S.J."/>
            <person name="Jeong D.H."/>
            <person name="Jing Y."/>
            <person name="Jocker A."/>
            <person name="Kenton S.M."/>
            <person name="Kim D.J."/>
            <person name="Klee K."/>
            <person name="Lai H."/>
            <person name="Lang C."/>
            <person name="Lin S."/>
            <person name="Macmil S.L."/>
            <person name="Magdelenat G."/>
            <person name="Matthews L."/>
            <person name="McCorrison J."/>
            <person name="Monaghan E.L."/>
            <person name="Mun J.H."/>
            <person name="Najar F.Z."/>
            <person name="Nicholson C."/>
            <person name="Noirot C."/>
            <person name="O'Bleness M."/>
            <person name="Paule C.R."/>
            <person name="Poulain J."/>
            <person name="Prion F."/>
            <person name="Qin B."/>
            <person name="Qu C."/>
            <person name="Retzel E.F."/>
            <person name="Riddle C."/>
            <person name="Sallet E."/>
            <person name="Samain S."/>
            <person name="Samson N."/>
            <person name="Sanders I."/>
            <person name="Saurat O."/>
            <person name="Scarpelli C."/>
            <person name="Schiex T."/>
            <person name="Segurens B."/>
            <person name="Severin A.J."/>
            <person name="Sherrier D.J."/>
            <person name="Shi R."/>
            <person name="Sims S."/>
            <person name="Singer S.R."/>
            <person name="Sinharoy S."/>
            <person name="Sterck L."/>
            <person name="Viollet A."/>
            <person name="Wang B.B."/>
            <person name="Wang K."/>
            <person name="Wang M."/>
            <person name="Wang X."/>
            <person name="Warfsmann J."/>
            <person name="Weissenbach J."/>
            <person name="White D.D."/>
            <person name="White J.D."/>
            <person name="Wiley G.B."/>
            <person name="Wincker P."/>
            <person name="Xing Y."/>
            <person name="Yang L."/>
            <person name="Yao Z."/>
            <person name="Ying F."/>
            <person name="Zhai J."/>
            <person name="Zhou L."/>
            <person name="Zuber A."/>
            <person name="Denarie J."/>
            <person name="Dixon R.A."/>
            <person name="May G.D."/>
            <person name="Schwartz D.C."/>
            <person name="Rogers J."/>
            <person name="Quetier F."/>
            <person name="Town C.D."/>
            <person name="Roe B.A."/>
        </authorList>
    </citation>
    <scope>NUCLEOTIDE SEQUENCE [LARGE SCALE GENOMIC DNA]</scope>
    <source>
        <strain evidence="2">A17</strain>
        <strain evidence="3 4">cv. Jemalong A17</strain>
    </source>
</reference>
<reference evidence="3" key="3">
    <citation type="submission" date="2015-04" db="UniProtKB">
        <authorList>
            <consortium name="EnsemblPlants"/>
        </authorList>
    </citation>
    <scope>IDENTIFICATION</scope>
    <source>
        <strain evidence="3">cv. Jemalong A17</strain>
    </source>
</reference>
<keyword evidence="4" id="KW-1185">Reference proteome</keyword>
<gene>
    <name evidence="2" type="ordered locus">MTR_4g125430</name>
</gene>
<sequence length="337" mass="38134">MDPPNPNDVPPIEDITSITEQLKGHGFSNKEIGAILTLAPSTYVPESPNHIHRDERPHEPFLKRGTEPDSDDASSSKRTKLYNFENTSDPKGKKPLIDDHHQRKEIPENQLPLAFDINAYNINSETETDDSDNDDDFEICRNESFIRSQYKLFNKDTAKRFASRIHSVSENKEKDDDVEHEVDDDSPTPFSKAVKAIQERITKSNKRGFVDESLTWVSKLNGEDFVRGRLCVPSLLEMSLKILANHVDGLASLDGVSDALKQRLSALLCDSRKMNAHSLELLLSGFPNVIRLKDCSWMTEEEFTKYFGKLDNSILEGCVKSPFGDNHIGDPKFNLLF</sequence>
<feature type="compositionally biased region" description="Basic and acidic residues" evidence="1">
    <location>
        <begin position="88"/>
        <end position="97"/>
    </location>
</feature>
<dbReference type="EMBL" id="CM001220">
    <property type="protein sequence ID" value="KEH32443.1"/>
    <property type="molecule type" value="Genomic_DNA"/>
</dbReference>
<feature type="compositionally biased region" description="Basic and acidic residues" evidence="1">
    <location>
        <begin position="168"/>
        <end position="177"/>
    </location>
</feature>
<feature type="compositionally biased region" description="Basic and acidic residues" evidence="1">
    <location>
        <begin position="49"/>
        <end position="67"/>
    </location>
</feature>
<reference evidence="2 4" key="2">
    <citation type="journal article" date="2014" name="BMC Genomics">
        <title>An improved genome release (version Mt4.0) for the model legume Medicago truncatula.</title>
        <authorList>
            <person name="Tang H."/>
            <person name="Krishnakumar V."/>
            <person name="Bidwell S."/>
            <person name="Rosen B."/>
            <person name="Chan A."/>
            <person name="Zhou S."/>
            <person name="Gentzbittel L."/>
            <person name="Childs K.L."/>
            <person name="Yandell M."/>
            <person name="Gundlach H."/>
            <person name="Mayer K.F."/>
            <person name="Schwartz D.C."/>
            <person name="Town C.D."/>
        </authorList>
    </citation>
    <scope>GENOME REANNOTATION</scope>
    <source>
        <strain evidence="2">A17</strain>
        <strain evidence="3 4">cv. Jemalong A17</strain>
    </source>
</reference>
<name>A0A072UTQ6_MEDTR</name>
<proteinExistence type="predicted"/>